<organism evidence="1 2">
    <name type="scientific">Bacillus glycinifermentans</name>
    <dbReference type="NCBI Taxonomy" id="1664069"/>
    <lineage>
        <taxon>Bacteria</taxon>
        <taxon>Bacillati</taxon>
        <taxon>Bacillota</taxon>
        <taxon>Bacilli</taxon>
        <taxon>Bacillales</taxon>
        <taxon>Bacillaceae</taxon>
        <taxon>Bacillus</taxon>
    </lineage>
</organism>
<dbReference type="EMBL" id="LECW02000001">
    <property type="protein sequence ID" value="KRT95769.1"/>
    <property type="molecule type" value="Genomic_DNA"/>
</dbReference>
<sequence>MSKFLIKRRNKVILIVYLIFLFGITASALVIPSLGFRGKIFILCFNFLSATGFAFLIYIVLNRIMKD</sequence>
<proteinExistence type="predicted"/>
<gene>
    <name evidence="1" type="ORF">AB447_201310</name>
</gene>
<dbReference type="Proteomes" id="UP000036168">
    <property type="component" value="Unassembled WGS sequence"/>
</dbReference>
<evidence type="ECO:0000313" key="1">
    <source>
        <dbReference type="EMBL" id="KRT95769.1"/>
    </source>
</evidence>
<dbReference type="AlphaFoldDB" id="A0A0T6BVV3"/>
<name>A0A0T6BVV3_9BACI</name>
<evidence type="ECO:0000313" key="2">
    <source>
        <dbReference type="Proteomes" id="UP000036168"/>
    </source>
</evidence>
<accession>A0A0T6BVV3</accession>
<reference evidence="1 2" key="1">
    <citation type="journal article" date="2015" name="Int. J. Syst. Evol. Microbiol.">
        <title>Bacillus glycinifermentans sp. nov., isolated from fermented soybean paste.</title>
        <authorList>
            <person name="Kim S.J."/>
            <person name="Dunlap C.A."/>
            <person name="Kwon S.W."/>
            <person name="Rooney A.P."/>
        </authorList>
    </citation>
    <scope>NUCLEOTIDE SEQUENCE [LARGE SCALE GENOMIC DNA]</scope>
    <source>
        <strain evidence="1 2">GO-13</strain>
    </source>
</reference>
<comment type="caution">
    <text evidence="1">The sequence shown here is derived from an EMBL/GenBank/DDBJ whole genome shotgun (WGS) entry which is preliminary data.</text>
</comment>
<protein>
    <submittedName>
        <fullName evidence="1">Uncharacterized protein</fullName>
    </submittedName>
</protein>